<dbReference type="PANTHER" id="PTHR11946:SF109">
    <property type="entry name" value="VALINE--TRNA LIGASE"/>
    <property type="match status" value="1"/>
</dbReference>
<evidence type="ECO:0000256" key="9">
    <source>
        <dbReference type="RuleBase" id="RU363035"/>
    </source>
</evidence>
<evidence type="ECO:0000313" key="15">
    <source>
        <dbReference type="Proteomes" id="UP001470230"/>
    </source>
</evidence>
<evidence type="ECO:0000256" key="1">
    <source>
        <dbReference type="ARBA" id="ARBA00005594"/>
    </source>
</evidence>
<evidence type="ECO:0000256" key="6">
    <source>
        <dbReference type="ARBA" id="ARBA00022917"/>
    </source>
</evidence>
<feature type="region of interest" description="Disordered" evidence="11">
    <location>
        <begin position="1"/>
        <end position="50"/>
    </location>
</feature>
<dbReference type="Gene3D" id="3.40.50.620">
    <property type="entry name" value="HUPs"/>
    <property type="match status" value="2"/>
</dbReference>
<feature type="domain" description="Methionyl/Valyl/Leucyl/Isoleucyl-tRNA synthetase anticodon-binding" evidence="13">
    <location>
        <begin position="734"/>
        <end position="876"/>
    </location>
</feature>
<evidence type="ECO:0000256" key="8">
    <source>
        <dbReference type="ARBA" id="ARBA00029936"/>
    </source>
</evidence>
<dbReference type="InterPro" id="IPR001412">
    <property type="entry name" value="aa-tRNA-synth_I_CS"/>
</dbReference>
<evidence type="ECO:0000256" key="10">
    <source>
        <dbReference type="SAM" id="Coils"/>
    </source>
</evidence>
<feature type="coiled-coil region" evidence="10">
    <location>
        <begin position="943"/>
        <end position="1005"/>
    </location>
</feature>
<evidence type="ECO:0000259" key="13">
    <source>
        <dbReference type="Pfam" id="PF08264"/>
    </source>
</evidence>
<dbReference type="PROSITE" id="PS00178">
    <property type="entry name" value="AA_TRNA_LIGASE_I"/>
    <property type="match status" value="1"/>
</dbReference>
<dbReference type="Gene3D" id="1.10.287.380">
    <property type="entry name" value="Valyl-tRNA synthetase, C-terminal domain"/>
    <property type="match status" value="1"/>
</dbReference>
<evidence type="ECO:0000313" key="14">
    <source>
        <dbReference type="EMBL" id="KAK8887353.1"/>
    </source>
</evidence>
<keyword evidence="4 9" id="KW-0547">Nucleotide-binding</keyword>
<dbReference type="InterPro" id="IPR033705">
    <property type="entry name" value="Anticodon_Ia_Val"/>
</dbReference>
<dbReference type="SUPFAM" id="SSF50677">
    <property type="entry name" value="ValRS/IleRS/LeuRS editing domain"/>
    <property type="match status" value="1"/>
</dbReference>
<dbReference type="Pfam" id="PF08264">
    <property type="entry name" value="Anticodon_1"/>
    <property type="match status" value="1"/>
</dbReference>
<evidence type="ECO:0000256" key="11">
    <source>
        <dbReference type="SAM" id="MobiDB-lite"/>
    </source>
</evidence>
<comment type="similarity">
    <text evidence="1 9">Belongs to the class-I aminoacyl-tRNA synthetase family.</text>
</comment>
<dbReference type="EMBL" id="JAPFFF010000006">
    <property type="protein sequence ID" value="KAK8887353.1"/>
    <property type="molecule type" value="Genomic_DNA"/>
</dbReference>
<dbReference type="EC" id="6.1.1.9" evidence="2"/>
<keyword evidence="10" id="KW-0175">Coiled coil</keyword>
<dbReference type="Gene3D" id="1.10.730.10">
    <property type="entry name" value="Isoleucyl-tRNA Synthetase, Domain 1"/>
    <property type="match status" value="1"/>
</dbReference>
<comment type="caution">
    <text evidence="14">The sequence shown here is derived from an EMBL/GenBank/DDBJ whole genome shotgun (WGS) entry which is preliminary data.</text>
</comment>
<gene>
    <name evidence="14" type="ORF">M9Y10_038393</name>
</gene>
<dbReference type="InterPro" id="IPR014729">
    <property type="entry name" value="Rossmann-like_a/b/a_fold"/>
</dbReference>
<dbReference type="PANTHER" id="PTHR11946">
    <property type="entry name" value="VALYL-TRNA SYNTHETASES"/>
    <property type="match status" value="1"/>
</dbReference>
<dbReference type="PRINTS" id="PR00986">
    <property type="entry name" value="TRNASYNTHVAL"/>
</dbReference>
<dbReference type="NCBIfam" id="NF004349">
    <property type="entry name" value="PRK05729.1"/>
    <property type="match status" value="1"/>
</dbReference>
<dbReference type="Pfam" id="PF00133">
    <property type="entry name" value="tRNA-synt_1"/>
    <property type="match status" value="1"/>
</dbReference>
<evidence type="ECO:0000256" key="2">
    <source>
        <dbReference type="ARBA" id="ARBA00013169"/>
    </source>
</evidence>
<dbReference type="SUPFAM" id="SSF52374">
    <property type="entry name" value="Nucleotidylyl transferase"/>
    <property type="match status" value="1"/>
</dbReference>
<dbReference type="InterPro" id="IPR037118">
    <property type="entry name" value="Val-tRNA_synth_C_sf"/>
</dbReference>
<evidence type="ECO:0000256" key="3">
    <source>
        <dbReference type="ARBA" id="ARBA00022598"/>
    </source>
</evidence>
<protein>
    <recommendedName>
        <fullName evidence="2">valine--tRNA ligase</fullName>
        <ecNumber evidence="2">6.1.1.9</ecNumber>
    </recommendedName>
    <alternativeName>
        <fullName evidence="8">Valyl-tRNA synthetase</fullName>
    </alternativeName>
</protein>
<proteinExistence type="inferred from homology"/>
<dbReference type="InterPro" id="IPR013155">
    <property type="entry name" value="M/V/L/I-tRNA-synth_anticd-bd"/>
</dbReference>
<accession>A0ABR2K909</accession>
<sequence length="1008" mass="116727">MKITHKSERKSKQLLDPVAKNPTKLKGTGKKMEYNNQTPEGEKPNLDEFPNEYNPPRVDCAWYSWWLKQGLFKPKGTGDKKFVMIMPPPNITGELHIGHALPCSISDALIRYHRMIGDDTLWIPGVDHAGISTQVKVEKMLKAEKNLSRHDLTRDEFLSYANEWTEEYMAKIHKQIYRLGCSCDWNENYFTLDEKCSRAVKEAFCKLFNKGKIYRCERLVNWDCALQTAISDAEVEYKTLTHREMISVPNHQHKEYPFGIITYFKYPIADDEGNPTKETITIATTRLETILGDEAVAINSKDPRYFHLHGKRVYNYFRKKTLPIIIDDELADMDFGTGAVKVTPAHDPNDFETGLRHKLPFTNIFTEDGKINDISPEFEGMPRFDARIKIAEQLKKLQLFDHEEDHEMRLGITQRGHDINEQIIKKQWFIDTKEMAERAIKVLDDGQLEIFPAEFKTDWKIWHENIRPWCISRQLWWGHRIPAYQIFIDGKAQDKTNGWVAAHDDEEAFKLASEKVGIFDKNRIKIIQDEDVLDTWFSAALLPFSSLGWPDIKDNIKFDRYFPGSSLQTGFDILTFWLSRMVMLSLELTDQIPFKTILLNPLIRDAQGRKMSKSLGNVVNFNHIIDGISLQELIDNLKYSYLDEKEMKIAEKGMRFSFPNGILQLGTDAMRMAFISFACTGRKVNLNMNQIISYRNFCNKMWNATKYAMPKFINLDTSHDTLDNIDDDELSIADKWILNKLNIAIKAAILGCEEYLMGKAISSLIHFFHDEFCSIYLETIKPIMNSDDERKKKIITIILYECIETTLRLFHPFMPFITEDLWQRIPKRFDCPSIMISPYPRENIKWDSYSTIKMENAIKITSSIRKMAHTYNIGINKISAQIATDISDISDTFETICAMTGIKNIEQIPRGSPANPGFTIEILSESLEVRIDLTGLIDFEKEYSNAESKKQKIVILIKKLEDKMKDPNREEKVPQNIIDAEREKLDSYIEQINALEAIQRNLKAAMGS</sequence>
<dbReference type="NCBIfam" id="TIGR00422">
    <property type="entry name" value="valS"/>
    <property type="match status" value="1"/>
</dbReference>
<feature type="domain" description="Aminoacyl-tRNA synthetase class Ia" evidence="12">
    <location>
        <begin position="62"/>
        <end position="686"/>
    </location>
</feature>
<evidence type="ECO:0000259" key="12">
    <source>
        <dbReference type="Pfam" id="PF00133"/>
    </source>
</evidence>
<evidence type="ECO:0000256" key="5">
    <source>
        <dbReference type="ARBA" id="ARBA00022840"/>
    </source>
</evidence>
<dbReference type="CDD" id="cd00817">
    <property type="entry name" value="ValRS_core"/>
    <property type="match status" value="1"/>
</dbReference>
<evidence type="ECO:0000256" key="7">
    <source>
        <dbReference type="ARBA" id="ARBA00023146"/>
    </source>
</evidence>
<dbReference type="SUPFAM" id="SSF47323">
    <property type="entry name" value="Anticodon-binding domain of a subclass of class I aminoacyl-tRNA synthetases"/>
    <property type="match status" value="1"/>
</dbReference>
<keyword evidence="15" id="KW-1185">Reference proteome</keyword>
<dbReference type="Proteomes" id="UP001470230">
    <property type="component" value="Unassembled WGS sequence"/>
</dbReference>
<keyword evidence="7 9" id="KW-0030">Aminoacyl-tRNA synthetase</keyword>
<reference evidence="14 15" key="1">
    <citation type="submission" date="2024-04" db="EMBL/GenBank/DDBJ databases">
        <title>Tritrichomonas musculus Genome.</title>
        <authorList>
            <person name="Alves-Ferreira E."/>
            <person name="Grigg M."/>
            <person name="Lorenzi H."/>
            <person name="Galac M."/>
        </authorList>
    </citation>
    <scope>NUCLEOTIDE SEQUENCE [LARGE SCALE GENOMIC DNA]</scope>
    <source>
        <strain evidence="14 15">EAF2021</strain>
    </source>
</reference>
<dbReference type="InterPro" id="IPR009080">
    <property type="entry name" value="tRNAsynth_Ia_anticodon-bd"/>
</dbReference>
<keyword evidence="6 9" id="KW-0648">Protein biosynthesis</keyword>
<dbReference type="Gene3D" id="3.90.740.10">
    <property type="entry name" value="Valyl/Leucyl/Isoleucyl-tRNA synthetase, editing domain"/>
    <property type="match status" value="1"/>
</dbReference>
<evidence type="ECO:0000256" key="4">
    <source>
        <dbReference type="ARBA" id="ARBA00022741"/>
    </source>
</evidence>
<dbReference type="InterPro" id="IPR002300">
    <property type="entry name" value="aa-tRNA-synth_Ia"/>
</dbReference>
<dbReference type="InterPro" id="IPR002303">
    <property type="entry name" value="Valyl-tRNA_ligase"/>
</dbReference>
<dbReference type="InterPro" id="IPR009008">
    <property type="entry name" value="Val/Leu/Ile-tRNA-synth_edit"/>
</dbReference>
<dbReference type="CDD" id="cd07962">
    <property type="entry name" value="Anticodon_Ia_Val"/>
    <property type="match status" value="1"/>
</dbReference>
<name>A0ABR2K909_9EUKA</name>
<organism evidence="14 15">
    <name type="scientific">Tritrichomonas musculus</name>
    <dbReference type="NCBI Taxonomy" id="1915356"/>
    <lineage>
        <taxon>Eukaryota</taxon>
        <taxon>Metamonada</taxon>
        <taxon>Parabasalia</taxon>
        <taxon>Tritrichomonadida</taxon>
        <taxon>Tritrichomonadidae</taxon>
        <taxon>Tritrichomonas</taxon>
    </lineage>
</organism>
<keyword evidence="3 9" id="KW-0436">Ligase</keyword>
<keyword evidence="5 9" id="KW-0067">ATP-binding</keyword>